<protein>
    <submittedName>
        <fullName evidence="1">Uncharacterized protein</fullName>
    </submittedName>
</protein>
<organism evidence="1 2">
    <name type="scientific">Paractinoplanes rhizophilus</name>
    <dbReference type="NCBI Taxonomy" id="1416877"/>
    <lineage>
        <taxon>Bacteria</taxon>
        <taxon>Bacillati</taxon>
        <taxon>Actinomycetota</taxon>
        <taxon>Actinomycetes</taxon>
        <taxon>Micromonosporales</taxon>
        <taxon>Micromonosporaceae</taxon>
        <taxon>Paractinoplanes</taxon>
    </lineage>
</organism>
<gene>
    <name evidence="1" type="ORF">ACFQS1_34610</name>
</gene>
<dbReference type="EMBL" id="JBHTBJ010000044">
    <property type="protein sequence ID" value="MFC7279123.1"/>
    <property type="molecule type" value="Genomic_DNA"/>
</dbReference>
<evidence type="ECO:0000313" key="2">
    <source>
        <dbReference type="Proteomes" id="UP001596548"/>
    </source>
</evidence>
<comment type="caution">
    <text evidence="1">The sequence shown here is derived from an EMBL/GenBank/DDBJ whole genome shotgun (WGS) entry which is preliminary data.</text>
</comment>
<name>A0ABW2I2K9_9ACTN</name>
<sequence length="394" mass="43318">MSDAGFRTFCHISDYKAAGYANLHRLIAGSKPVVLWAPSSVLFREHSSVFVEDFLHLLEDGQVRIVGREQWLLDRAYREMRARKWDAAAWDDEIDGAIYRTYIHDLHVPAADRRVIIAADEPGQAWAEQTLSADPGQIAFWQEVLGRPNVEDYVPGGTLEAINRERMDPEAATLRILRDARNHGQAVNDADAEAPFLLSRTDTRFLDILTAGRSGNAGPPTEQPARFASTDALAEQLLTVLARLDEYRDHPSLPKFIAGDGHRELIEWLVTYKLMIQHGSTIDDNALMRDLARKLGQARRSGFGKAFDGRFARLMTLVGAVATTGATAQLAQDQSPLNILGVACEAITLGGAAAAAYGLVAGSYGGPQWPYLFSNGTKPSRRSRRAMTDIFAAS</sequence>
<dbReference type="RefSeq" id="WP_378976235.1">
    <property type="nucleotide sequence ID" value="NZ_JBHTBJ010000044.1"/>
</dbReference>
<proteinExistence type="predicted"/>
<accession>A0ABW2I2K9</accession>
<reference evidence="2" key="1">
    <citation type="journal article" date="2019" name="Int. J. Syst. Evol. Microbiol.">
        <title>The Global Catalogue of Microorganisms (GCM) 10K type strain sequencing project: providing services to taxonomists for standard genome sequencing and annotation.</title>
        <authorList>
            <consortium name="The Broad Institute Genomics Platform"/>
            <consortium name="The Broad Institute Genome Sequencing Center for Infectious Disease"/>
            <person name="Wu L."/>
            <person name="Ma J."/>
        </authorList>
    </citation>
    <scope>NUCLEOTIDE SEQUENCE [LARGE SCALE GENOMIC DNA]</scope>
    <source>
        <strain evidence="2">XZYJT-10</strain>
    </source>
</reference>
<keyword evidence="2" id="KW-1185">Reference proteome</keyword>
<dbReference type="Proteomes" id="UP001596548">
    <property type="component" value="Unassembled WGS sequence"/>
</dbReference>
<evidence type="ECO:0000313" key="1">
    <source>
        <dbReference type="EMBL" id="MFC7279123.1"/>
    </source>
</evidence>